<evidence type="ECO:0000313" key="4">
    <source>
        <dbReference type="Proteomes" id="UP001501771"/>
    </source>
</evidence>
<organism evidence="3 4">
    <name type="scientific">Nocardioides koreensis</name>
    <dbReference type="NCBI Taxonomy" id="433651"/>
    <lineage>
        <taxon>Bacteria</taxon>
        <taxon>Bacillati</taxon>
        <taxon>Actinomycetota</taxon>
        <taxon>Actinomycetes</taxon>
        <taxon>Propionibacteriales</taxon>
        <taxon>Nocardioidaceae</taxon>
        <taxon>Nocardioides</taxon>
    </lineage>
</organism>
<dbReference type="CDD" id="cd02440">
    <property type="entry name" value="AdoMet_MTases"/>
    <property type="match status" value="1"/>
</dbReference>
<name>A0ABP5LCV4_9ACTN</name>
<dbReference type="Gene3D" id="3.40.50.150">
    <property type="entry name" value="Vaccinia Virus protein VP39"/>
    <property type="match status" value="1"/>
</dbReference>
<evidence type="ECO:0000313" key="3">
    <source>
        <dbReference type="EMBL" id="GAA2142641.1"/>
    </source>
</evidence>
<dbReference type="PANTHER" id="PTHR43861:SF3">
    <property type="entry name" value="PUTATIVE (AFU_ORTHOLOGUE AFUA_2G14390)-RELATED"/>
    <property type="match status" value="1"/>
</dbReference>
<comment type="caution">
    <text evidence="3">The sequence shown here is derived from an EMBL/GenBank/DDBJ whole genome shotgun (WGS) entry which is preliminary data.</text>
</comment>
<dbReference type="SUPFAM" id="SSF53335">
    <property type="entry name" value="S-adenosyl-L-methionine-dependent methyltransferases"/>
    <property type="match status" value="1"/>
</dbReference>
<evidence type="ECO:0000256" key="1">
    <source>
        <dbReference type="ARBA" id="ARBA00022679"/>
    </source>
</evidence>
<dbReference type="PANTHER" id="PTHR43861">
    <property type="entry name" value="TRANS-ACONITATE 2-METHYLTRANSFERASE-RELATED"/>
    <property type="match status" value="1"/>
</dbReference>
<reference evidence="4" key="1">
    <citation type="journal article" date="2019" name="Int. J. Syst. Evol. Microbiol.">
        <title>The Global Catalogue of Microorganisms (GCM) 10K type strain sequencing project: providing services to taxonomists for standard genome sequencing and annotation.</title>
        <authorList>
            <consortium name="The Broad Institute Genomics Platform"/>
            <consortium name="The Broad Institute Genome Sequencing Center for Infectious Disease"/>
            <person name="Wu L."/>
            <person name="Ma J."/>
        </authorList>
    </citation>
    <scope>NUCLEOTIDE SEQUENCE [LARGE SCALE GENOMIC DNA]</scope>
    <source>
        <strain evidence="4">JCM 16022</strain>
    </source>
</reference>
<dbReference type="Pfam" id="PF13649">
    <property type="entry name" value="Methyltransf_25"/>
    <property type="match status" value="1"/>
</dbReference>
<feature type="domain" description="Methyltransferase" evidence="2">
    <location>
        <begin position="38"/>
        <end position="130"/>
    </location>
</feature>
<dbReference type="GO" id="GO:0032259">
    <property type="term" value="P:methylation"/>
    <property type="evidence" value="ECO:0007669"/>
    <property type="project" value="UniProtKB-KW"/>
</dbReference>
<dbReference type="GO" id="GO:0008168">
    <property type="term" value="F:methyltransferase activity"/>
    <property type="evidence" value="ECO:0007669"/>
    <property type="project" value="UniProtKB-KW"/>
</dbReference>
<keyword evidence="1" id="KW-0808">Transferase</keyword>
<keyword evidence="3" id="KW-0489">Methyltransferase</keyword>
<dbReference type="InterPro" id="IPR029063">
    <property type="entry name" value="SAM-dependent_MTases_sf"/>
</dbReference>
<accession>A0ABP5LCV4</accession>
<dbReference type="Proteomes" id="UP001501771">
    <property type="component" value="Unassembled WGS sequence"/>
</dbReference>
<keyword evidence="4" id="KW-1185">Reference proteome</keyword>
<gene>
    <name evidence="3" type="ORF">GCM10009844_14020</name>
</gene>
<sequence>MDAKQWDARYAATELVWSVSPNQFVATELADLPPGRAVDLAAGEGRNAIWLAARGWDVTAVDFSQVALDKGRRLADGERLEGTIRWVCADATTWEPDSAYDLAVLAYLQLAADERRAAVRRAFAALRPGGTFLLVAHDSTNLEEGTGGPQDPAVLMTADDILDDLEDADFEPLRAERVVRQVPQPDGTTAPAYDALVRLERLG</sequence>
<protein>
    <submittedName>
        <fullName evidence="3">Class I SAM-dependent methyltransferase</fullName>
    </submittedName>
</protein>
<evidence type="ECO:0000259" key="2">
    <source>
        <dbReference type="Pfam" id="PF13649"/>
    </source>
</evidence>
<dbReference type="InterPro" id="IPR041698">
    <property type="entry name" value="Methyltransf_25"/>
</dbReference>
<dbReference type="EMBL" id="BAAAQR010000003">
    <property type="protein sequence ID" value="GAA2142641.1"/>
    <property type="molecule type" value="Genomic_DNA"/>
</dbReference>
<proteinExistence type="predicted"/>
<dbReference type="RefSeq" id="WP_344149482.1">
    <property type="nucleotide sequence ID" value="NZ_BAAAQR010000003.1"/>
</dbReference>